<evidence type="ECO:0000313" key="3">
    <source>
        <dbReference type="EMBL" id="CAE8585160.1"/>
    </source>
</evidence>
<name>A0A813DGN7_POLGL</name>
<dbReference type="EMBL" id="CAJNNV010001488">
    <property type="protein sequence ID" value="CAE8585160.1"/>
    <property type="molecule type" value="Genomic_DNA"/>
</dbReference>
<feature type="repeat" description="PPR" evidence="2">
    <location>
        <begin position="137"/>
        <end position="171"/>
    </location>
</feature>
<organism evidence="3 4">
    <name type="scientific">Polarella glacialis</name>
    <name type="common">Dinoflagellate</name>
    <dbReference type="NCBI Taxonomy" id="89957"/>
    <lineage>
        <taxon>Eukaryota</taxon>
        <taxon>Sar</taxon>
        <taxon>Alveolata</taxon>
        <taxon>Dinophyceae</taxon>
        <taxon>Suessiales</taxon>
        <taxon>Suessiaceae</taxon>
        <taxon>Polarella</taxon>
    </lineage>
</organism>
<comment type="caution">
    <text evidence="3">The sequence shown here is derived from an EMBL/GenBank/DDBJ whole genome shotgun (WGS) entry which is preliminary data.</text>
</comment>
<dbReference type="Pfam" id="PF01535">
    <property type="entry name" value="PPR"/>
    <property type="match status" value="2"/>
</dbReference>
<gene>
    <name evidence="3" type="ORF">PGLA1383_LOCUS4075</name>
</gene>
<dbReference type="AlphaFoldDB" id="A0A813DGN7"/>
<evidence type="ECO:0000256" key="1">
    <source>
        <dbReference type="ARBA" id="ARBA00022737"/>
    </source>
</evidence>
<dbReference type="NCBIfam" id="TIGR00756">
    <property type="entry name" value="PPR"/>
    <property type="match status" value="1"/>
</dbReference>
<proteinExistence type="predicted"/>
<dbReference type="PANTHER" id="PTHR47447">
    <property type="entry name" value="OS03G0856100 PROTEIN"/>
    <property type="match status" value="1"/>
</dbReference>
<sequence length="523" mass="55121">MAMCHAGAGSQVAGKVVRSSREMSGRPEVMATTAAASRAMRLDSGRWRHSLWLLAAMLPERGLRPDLTSLSTALSACSRGQCWALALQLLSEVDSWGSDTPDIVVCSAGIDICGKAGRWVSALQLLGNARHCGLEMNAITFNAAISSCERGRSWQRAVDLFGEMRSRGVELSTSSFNTLATACSSGRRWCQVLQLLSEAGHRDLGPDALGENAALSACAVVALWQRAITLLGTRKNIPFVDRSSKHLGTGQPQQRRQQDELVSWTSVIAACSGAGHWELAQGLFSSMLLLDVRPTIVTRNAVLGGARGCGSNAALGSSGALLGRRGGGGLPWAAALEMLASSATSRLQPDVVTFSASMTASTSCQQWRAALRLWQTMPQLGVECDAITFGAAAAACEAGGLWRLAVKFALQTLSSGSTERSISPSLAACSAAIAACERHRRWQVVLQLLGSAMHINLEPNLPTLAAAVSAFAAAAAWQRSLLGVSQLRLLEGAAGVLVFDLALLAPPLLRAGRWQSMPGHLAE</sequence>
<dbReference type="PROSITE" id="PS51375">
    <property type="entry name" value="PPR"/>
    <property type="match status" value="2"/>
</dbReference>
<dbReference type="Gene3D" id="1.25.40.10">
    <property type="entry name" value="Tetratricopeptide repeat domain"/>
    <property type="match status" value="3"/>
</dbReference>
<dbReference type="PANTHER" id="PTHR47447:SF17">
    <property type="entry name" value="OS12G0638900 PROTEIN"/>
    <property type="match status" value="1"/>
</dbReference>
<feature type="non-terminal residue" evidence="3">
    <location>
        <position position="523"/>
    </location>
</feature>
<keyword evidence="4" id="KW-1185">Reference proteome</keyword>
<evidence type="ECO:0000256" key="2">
    <source>
        <dbReference type="PROSITE-ProRule" id="PRU00708"/>
    </source>
</evidence>
<reference evidence="3" key="1">
    <citation type="submission" date="2021-02" db="EMBL/GenBank/DDBJ databases">
        <authorList>
            <person name="Dougan E. K."/>
            <person name="Rhodes N."/>
            <person name="Thang M."/>
            <person name="Chan C."/>
        </authorList>
    </citation>
    <scope>NUCLEOTIDE SEQUENCE</scope>
</reference>
<keyword evidence="1" id="KW-0677">Repeat</keyword>
<evidence type="ECO:0000313" key="4">
    <source>
        <dbReference type="Proteomes" id="UP000654075"/>
    </source>
</evidence>
<dbReference type="InterPro" id="IPR002885">
    <property type="entry name" value="PPR_rpt"/>
</dbReference>
<dbReference type="Proteomes" id="UP000654075">
    <property type="component" value="Unassembled WGS sequence"/>
</dbReference>
<protein>
    <recommendedName>
        <fullName evidence="5">Pentatricopeptide repeat-containing protein, chloroplastic</fullName>
    </recommendedName>
</protein>
<dbReference type="InterPro" id="IPR011990">
    <property type="entry name" value="TPR-like_helical_dom_sf"/>
</dbReference>
<feature type="repeat" description="PPR" evidence="2">
    <location>
        <begin position="260"/>
        <end position="294"/>
    </location>
</feature>
<evidence type="ECO:0008006" key="5">
    <source>
        <dbReference type="Google" id="ProtNLM"/>
    </source>
</evidence>
<accession>A0A813DGN7</accession>